<reference evidence="6" key="1">
    <citation type="submission" date="2014-11" db="EMBL/GenBank/DDBJ databases">
        <title>Draft genome sequence of Hydrogenophaga intermedia S1.</title>
        <authorList>
            <person name="Gan H.M."/>
            <person name="Chew T.H."/>
            <person name="Stolz A."/>
        </authorList>
    </citation>
    <scope>NUCLEOTIDE SEQUENCE [LARGE SCALE GENOMIC DNA]</scope>
    <source>
        <strain evidence="6">S1</strain>
    </source>
</reference>
<dbReference type="SUPFAM" id="SSF54637">
    <property type="entry name" value="Thioesterase/thiol ester dehydrase-isomerase"/>
    <property type="match status" value="2"/>
</dbReference>
<dbReference type="GO" id="GO:0006637">
    <property type="term" value="P:acyl-CoA metabolic process"/>
    <property type="evidence" value="ECO:0007669"/>
    <property type="project" value="InterPro"/>
</dbReference>
<dbReference type="InterPro" id="IPR049450">
    <property type="entry name" value="ACOT8-like_C"/>
</dbReference>
<name>A0A1L1PZR5_HYDIT</name>
<dbReference type="InterPro" id="IPR049449">
    <property type="entry name" value="TesB_ACOT8-like_N"/>
</dbReference>
<dbReference type="AlphaFoldDB" id="A0A1L1PZR5"/>
<dbReference type="GO" id="GO:0009062">
    <property type="term" value="P:fatty acid catabolic process"/>
    <property type="evidence" value="ECO:0007669"/>
    <property type="project" value="TreeGrafter"/>
</dbReference>
<dbReference type="GO" id="GO:0047617">
    <property type="term" value="F:fatty acyl-CoA hydrolase activity"/>
    <property type="evidence" value="ECO:0007669"/>
    <property type="project" value="InterPro"/>
</dbReference>
<evidence type="ECO:0000256" key="1">
    <source>
        <dbReference type="ARBA" id="ARBA00006538"/>
    </source>
</evidence>
<evidence type="ECO:0000313" key="6">
    <source>
        <dbReference type="Proteomes" id="UP000028878"/>
    </source>
</evidence>
<feature type="domain" description="Acyl-CoA thioesterase-like N-terminal HotDog" evidence="3">
    <location>
        <begin position="33"/>
        <end position="115"/>
    </location>
</feature>
<feature type="domain" description="Acyl-CoA thioesterase-like C-terminal" evidence="4">
    <location>
        <begin position="150"/>
        <end position="291"/>
    </location>
</feature>
<dbReference type="InterPro" id="IPR003703">
    <property type="entry name" value="Acyl_CoA_thio"/>
</dbReference>
<evidence type="ECO:0000259" key="3">
    <source>
        <dbReference type="Pfam" id="PF13622"/>
    </source>
</evidence>
<proteinExistence type="inferred from homology"/>
<dbReference type="PANTHER" id="PTHR11066:SF34">
    <property type="entry name" value="ACYL-COENZYME A THIOESTERASE 8"/>
    <property type="match status" value="1"/>
</dbReference>
<dbReference type="Proteomes" id="UP000028878">
    <property type="component" value="Unassembled WGS sequence"/>
</dbReference>
<dbReference type="Pfam" id="PF20789">
    <property type="entry name" value="4HBT_3C"/>
    <property type="match status" value="1"/>
</dbReference>
<evidence type="ECO:0000313" key="5">
    <source>
        <dbReference type="EMBL" id="CDN90091.1"/>
    </source>
</evidence>
<gene>
    <name evidence="5" type="ORF">BN948_04532</name>
</gene>
<protein>
    <submittedName>
        <fullName evidence="5">Acyl-CoA thioesterase</fullName>
    </submittedName>
</protein>
<dbReference type="InterPro" id="IPR029069">
    <property type="entry name" value="HotDog_dom_sf"/>
</dbReference>
<dbReference type="Gene3D" id="2.40.160.210">
    <property type="entry name" value="Acyl-CoA thioesterase, double hotdog domain"/>
    <property type="match status" value="1"/>
</dbReference>
<evidence type="ECO:0000259" key="4">
    <source>
        <dbReference type="Pfam" id="PF20789"/>
    </source>
</evidence>
<accession>A0A1L1PZR5</accession>
<keyword evidence="2" id="KW-0378">Hydrolase</keyword>
<dbReference type="PANTHER" id="PTHR11066">
    <property type="entry name" value="ACYL-COA THIOESTERASE"/>
    <property type="match status" value="1"/>
</dbReference>
<comment type="similarity">
    <text evidence="1">Belongs to the C/M/P thioester hydrolase family.</text>
</comment>
<evidence type="ECO:0000256" key="2">
    <source>
        <dbReference type="ARBA" id="ARBA00022801"/>
    </source>
</evidence>
<dbReference type="InterPro" id="IPR042171">
    <property type="entry name" value="Acyl-CoA_hotdog"/>
</dbReference>
<dbReference type="EMBL" id="CCAE010000064">
    <property type="protein sequence ID" value="CDN90091.1"/>
    <property type="molecule type" value="Genomic_DNA"/>
</dbReference>
<dbReference type="CDD" id="cd03444">
    <property type="entry name" value="Thioesterase_II_repeat1"/>
    <property type="match status" value="1"/>
</dbReference>
<sequence>MSTTDLTPDGAITLADRLQLKPAGPGRWRSLHGDANQNGRSYGGQLLGQALRAALMEAPEGRPPTMMQFLFLQGAMPDQPIVFDVKRLQDGKRFTSLHVRGAQGERTVLDAQVSCALPLPGPAHAEVSLAPAGERPEALPTLDDVPPALRDQIALMGGYGRDCNAAIDFRMPDPLRQLDGATARPHFRYWMKVPQALPDNPHLHAAAFAYLSDWWLNYCILAPHLSRAGERGMYIASLNHALWLHAPPRSDRWLHVHAVCAHAAHGRGLAIAQYHDEDGRHIATATQDCLVTHTD</sequence>
<dbReference type="RefSeq" id="WP_009520566.1">
    <property type="nucleotide sequence ID" value="NZ_CCAE010000064.1"/>
</dbReference>
<keyword evidence="6" id="KW-1185">Reference proteome</keyword>
<dbReference type="Pfam" id="PF13622">
    <property type="entry name" value="4HBT_3"/>
    <property type="match status" value="1"/>
</dbReference>
<dbReference type="CDD" id="cd03445">
    <property type="entry name" value="Thioesterase_II_repeat2"/>
    <property type="match status" value="1"/>
</dbReference>
<organism evidence="5 6">
    <name type="scientific">Hydrogenophaga intermedia</name>
    <dbReference type="NCBI Taxonomy" id="65786"/>
    <lineage>
        <taxon>Bacteria</taxon>
        <taxon>Pseudomonadati</taxon>
        <taxon>Pseudomonadota</taxon>
        <taxon>Betaproteobacteria</taxon>
        <taxon>Burkholderiales</taxon>
        <taxon>Comamonadaceae</taxon>
        <taxon>Hydrogenophaga</taxon>
    </lineage>
</organism>